<reference evidence="1 2" key="1">
    <citation type="submission" date="2014-09" db="EMBL/GenBank/DDBJ databases">
        <title>Sporocytophaga myxococcoides PG-01 genome sequencing.</title>
        <authorList>
            <person name="Liu L."/>
            <person name="Gao P.J."/>
            <person name="Chen G.J."/>
            <person name="Wang L.S."/>
        </authorList>
    </citation>
    <scope>NUCLEOTIDE SEQUENCE [LARGE SCALE GENOMIC DNA]</scope>
    <source>
        <strain evidence="1 2">PG-01</strain>
    </source>
</reference>
<evidence type="ECO:0000313" key="2">
    <source>
        <dbReference type="Proteomes" id="UP000030185"/>
    </source>
</evidence>
<name>A0A098LGT9_9BACT</name>
<keyword evidence="2" id="KW-1185">Reference proteome</keyword>
<dbReference type="Proteomes" id="UP000030185">
    <property type="component" value="Unassembled WGS sequence"/>
</dbReference>
<dbReference type="STRING" id="153721.MYP_3424"/>
<accession>A0A098LGT9</accession>
<sequence length="53" mass="6169">MKGLLPRFSSIHIQLFFLKKNILSKNGTFLIELKESIDMVNAFALLINIEYKK</sequence>
<comment type="caution">
    <text evidence="1">The sequence shown here is derived from an EMBL/GenBank/DDBJ whole genome shotgun (WGS) entry which is preliminary data.</text>
</comment>
<dbReference type="AlphaFoldDB" id="A0A098LGT9"/>
<organism evidence="1 2">
    <name type="scientific">Sporocytophaga myxococcoides</name>
    <dbReference type="NCBI Taxonomy" id="153721"/>
    <lineage>
        <taxon>Bacteria</taxon>
        <taxon>Pseudomonadati</taxon>
        <taxon>Bacteroidota</taxon>
        <taxon>Cytophagia</taxon>
        <taxon>Cytophagales</taxon>
        <taxon>Cytophagaceae</taxon>
        <taxon>Sporocytophaga</taxon>
    </lineage>
</organism>
<gene>
    <name evidence="1" type="ORF">MYP_3424</name>
</gene>
<proteinExistence type="predicted"/>
<dbReference type="EMBL" id="BBLT01000007">
    <property type="protein sequence ID" value="GAL86195.1"/>
    <property type="molecule type" value="Genomic_DNA"/>
</dbReference>
<protein>
    <submittedName>
        <fullName evidence="1">Uncharacterized protein</fullName>
    </submittedName>
</protein>
<evidence type="ECO:0000313" key="1">
    <source>
        <dbReference type="EMBL" id="GAL86195.1"/>
    </source>
</evidence>